<dbReference type="RefSeq" id="WP_262600284.1">
    <property type="nucleotide sequence ID" value="NZ_CP103300.1"/>
</dbReference>
<name>A0ABY6GZ24_9GAMM</name>
<reference evidence="1" key="1">
    <citation type="submission" date="2022-10" db="EMBL/GenBank/DDBJ databases">
        <title>Completed Genome Sequence of two octocoral isolated bacterium, Endozoicomonas euniceicola EF212T and Endozoicomonas gorgoniicola PS125T.</title>
        <authorList>
            <person name="Chiou Y.-J."/>
            <person name="Chen Y.-H."/>
        </authorList>
    </citation>
    <scope>NUCLEOTIDE SEQUENCE</scope>
    <source>
        <strain evidence="1">EF212</strain>
    </source>
</reference>
<organism evidence="1 2">
    <name type="scientific">Endozoicomonas euniceicola</name>
    <dbReference type="NCBI Taxonomy" id="1234143"/>
    <lineage>
        <taxon>Bacteria</taxon>
        <taxon>Pseudomonadati</taxon>
        <taxon>Pseudomonadota</taxon>
        <taxon>Gammaproteobacteria</taxon>
        <taxon>Oceanospirillales</taxon>
        <taxon>Endozoicomonadaceae</taxon>
        <taxon>Endozoicomonas</taxon>
    </lineage>
</organism>
<accession>A0ABY6GZ24</accession>
<sequence>METNAQNTVVTIFQHVDVFYTMLDHYSDPSKTVVGFQISTYESVLQYYLEQNILDRNDRQRIASALDVSNMSACGLLSFINDSKGVFALQKSLLETIQALDSKRIRELGQPDLDIIYAQMRSLYDYFIKKGGAYDRYDPDFQENMAALMDTLQDILGKIDHNVRALEGSSKRLSEIVDSHDFNQLIMSDQVRNALDEIIRISKRNIQPTLRFLNEKAMAADASAMYLIRKIKESFRRTTFHNELASISAIEMKLLSYSEVIKNIRKRLYRYVEMDRQQRELYDTIEKQFNELYGKVVSRLDTKLKGKQLPSGDPLFSSARMFWGLNNWARSGLTSSTLEFPDALDDRYVVEYIRGKQDKADALATRKRTPAKRTGSVQSALRKKQRVLRIKKAMTGFNPSCAESDLYQAIHDHLMVKLDDYRLRDIYDALHFAGKGHCIKATLVRKEIIYKSQKLTYMVKQLENPANG</sequence>
<evidence type="ECO:0000313" key="1">
    <source>
        <dbReference type="EMBL" id="UYM17634.1"/>
    </source>
</evidence>
<gene>
    <name evidence="1" type="ORF">NX720_06930</name>
</gene>
<dbReference type="Proteomes" id="UP001163255">
    <property type="component" value="Chromosome"/>
</dbReference>
<dbReference type="EMBL" id="CP103300">
    <property type="protein sequence ID" value="UYM17634.1"/>
    <property type="molecule type" value="Genomic_DNA"/>
</dbReference>
<evidence type="ECO:0000313" key="2">
    <source>
        <dbReference type="Proteomes" id="UP001163255"/>
    </source>
</evidence>
<proteinExistence type="predicted"/>
<protein>
    <submittedName>
        <fullName evidence="1">Uncharacterized protein</fullName>
    </submittedName>
</protein>
<keyword evidence="2" id="KW-1185">Reference proteome</keyword>